<keyword evidence="7 9" id="KW-0503">Monooxygenase</keyword>
<evidence type="ECO:0000313" key="11">
    <source>
        <dbReference type="EMBL" id="KAF1995582.1"/>
    </source>
</evidence>
<dbReference type="OrthoDB" id="1470350at2759"/>
<dbReference type="PRINTS" id="PR00385">
    <property type="entry name" value="P450"/>
</dbReference>
<dbReference type="InterPro" id="IPR017972">
    <property type="entry name" value="Cyt_P450_CS"/>
</dbReference>
<dbReference type="GO" id="GO:0004497">
    <property type="term" value="F:monooxygenase activity"/>
    <property type="evidence" value="ECO:0007669"/>
    <property type="project" value="UniProtKB-KW"/>
</dbReference>
<evidence type="ECO:0000256" key="6">
    <source>
        <dbReference type="ARBA" id="ARBA00023004"/>
    </source>
</evidence>
<comment type="cofactor">
    <cofactor evidence="1 8">
        <name>heme</name>
        <dbReference type="ChEBI" id="CHEBI:30413"/>
    </cofactor>
</comment>
<evidence type="ECO:0000256" key="1">
    <source>
        <dbReference type="ARBA" id="ARBA00001971"/>
    </source>
</evidence>
<evidence type="ECO:0000256" key="4">
    <source>
        <dbReference type="ARBA" id="ARBA00022723"/>
    </source>
</evidence>
<dbReference type="PANTHER" id="PTHR24305:SF237">
    <property type="entry name" value="CYTOCHROME P450 MONOOXYGENASE ATNE-RELATED"/>
    <property type="match status" value="1"/>
</dbReference>
<comment type="similarity">
    <text evidence="2 9">Belongs to the cytochrome P450 family.</text>
</comment>
<evidence type="ECO:0000256" key="5">
    <source>
        <dbReference type="ARBA" id="ARBA00023002"/>
    </source>
</evidence>
<dbReference type="AlphaFoldDB" id="A0A6A5W0X5"/>
<keyword evidence="5 9" id="KW-0560">Oxidoreductase</keyword>
<sequence length="566" mass="63375">MSTKAILILLNGANLGLLARYYPNPSDGSSNTNMILKAMALAPLVVLEFLLLIATYRAILHPLARYPGPWWAAITDWYTVYHIMEGDRHIDFYRLHQKYGNVVRFGPRRISVRSASALKDIYGVSANVKRSQVYASTAHFFGGTPHSNTTPDWKEHAFRRRVNVRALSQANIRGMEEKILQNIRYFCETLVDGQGTGWSAPRNMSELIGYLISDIMGDMTFSKSFDVQRKPDNRDVLTGLPRAVAGIHAVGYMPGIVTFGLHKIFFRKMIDDIARFITLSASTFQWRFAQENCNDFFSTLLRARDDKTGQGFSTEQLVAEAGLCTVAGSDTTVTATTAIFFYLSHYSTCLSRVEQEIRRGFSTLEDIRIGAHLASCHYLLGCVEETLRLTPPVGSTLMREVSPGGLSVDGLWFPPGTDIAVPHYALHHDERYFPDAFTFKPERWLSKATGSSDTIDVDVTPDLSLELIGSAREKASAPESLAASAFTAFGVGRTSCIGKYLAYQEILLVVARTLWLFDMRLEPGSTLGEGSAKLGPGRERREEFQTWDRFVSMHQGPMLQFRRREL</sequence>
<proteinExistence type="inferred from homology"/>
<dbReference type="InterPro" id="IPR050121">
    <property type="entry name" value="Cytochrome_P450_monoxygenase"/>
</dbReference>
<evidence type="ECO:0000256" key="10">
    <source>
        <dbReference type="SAM" id="Phobius"/>
    </source>
</evidence>
<organism evidence="11 12">
    <name type="scientific">Amniculicola lignicola CBS 123094</name>
    <dbReference type="NCBI Taxonomy" id="1392246"/>
    <lineage>
        <taxon>Eukaryota</taxon>
        <taxon>Fungi</taxon>
        <taxon>Dikarya</taxon>
        <taxon>Ascomycota</taxon>
        <taxon>Pezizomycotina</taxon>
        <taxon>Dothideomycetes</taxon>
        <taxon>Pleosporomycetidae</taxon>
        <taxon>Pleosporales</taxon>
        <taxon>Amniculicolaceae</taxon>
        <taxon>Amniculicola</taxon>
    </lineage>
</organism>
<dbReference type="EMBL" id="ML977636">
    <property type="protein sequence ID" value="KAF1995582.1"/>
    <property type="molecule type" value="Genomic_DNA"/>
</dbReference>
<dbReference type="Gene3D" id="1.10.630.10">
    <property type="entry name" value="Cytochrome P450"/>
    <property type="match status" value="1"/>
</dbReference>
<protein>
    <submittedName>
        <fullName evidence="11">Cytochrome P450</fullName>
    </submittedName>
</protein>
<keyword evidence="10" id="KW-0472">Membrane</keyword>
<keyword evidence="4 8" id="KW-0479">Metal-binding</keyword>
<dbReference type="Pfam" id="PF00067">
    <property type="entry name" value="p450"/>
    <property type="match status" value="1"/>
</dbReference>
<keyword evidence="10" id="KW-0812">Transmembrane</keyword>
<evidence type="ECO:0000256" key="7">
    <source>
        <dbReference type="ARBA" id="ARBA00023033"/>
    </source>
</evidence>
<dbReference type="InterPro" id="IPR036396">
    <property type="entry name" value="Cyt_P450_sf"/>
</dbReference>
<dbReference type="Proteomes" id="UP000799779">
    <property type="component" value="Unassembled WGS sequence"/>
</dbReference>
<name>A0A6A5W0X5_9PLEO</name>
<evidence type="ECO:0000256" key="2">
    <source>
        <dbReference type="ARBA" id="ARBA00010617"/>
    </source>
</evidence>
<dbReference type="GO" id="GO:0005506">
    <property type="term" value="F:iron ion binding"/>
    <property type="evidence" value="ECO:0007669"/>
    <property type="project" value="InterPro"/>
</dbReference>
<accession>A0A6A5W0X5</accession>
<dbReference type="PROSITE" id="PS00086">
    <property type="entry name" value="CYTOCHROME_P450"/>
    <property type="match status" value="1"/>
</dbReference>
<dbReference type="CDD" id="cd11061">
    <property type="entry name" value="CYP67-like"/>
    <property type="match status" value="1"/>
</dbReference>
<gene>
    <name evidence="11" type="ORF">P154DRAFT_499910</name>
</gene>
<evidence type="ECO:0000256" key="9">
    <source>
        <dbReference type="RuleBase" id="RU000461"/>
    </source>
</evidence>
<keyword evidence="3 8" id="KW-0349">Heme</keyword>
<dbReference type="GO" id="GO:0016705">
    <property type="term" value="F:oxidoreductase activity, acting on paired donors, with incorporation or reduction of molecular oxygen"/>
    <property type="evidence" value="ECO:0007669"/>
    <property type="project" value="InterPro"/>
</dbReference>
<keyword evidence="10" id="KW-1133">Transmembrane helix</keyword>
<keyword evidence="6 8" id="KW-0408">Iron</keyword>
<evidence type="ECO:0000256" key="3">
    <source>
        <dbReference type="ARBA" id="ARBA00022617"/>
    </source>
</evidence>
<dbReference type="PANTHER" id="PTHR24305">
    <property type="entry name" value="CYTOCHROME P450"/>
    <property type="match status" value="1"/>
</dbReference>
<evidence type="ECO:0000256" key="8">
    <source>
        <dbReference type="PIRSR" id="PIRSR602401-1"/>
    </source>
</evidence>
<dbReference type="InterPro" id="IPR002401">
    <property type="entry name" value="Cyt_P450_E_grp-I"/>
</dbReference>
<keyword evidence="12" id="KW-1185">Reference proteome</keyword>
<reference evidence="11" key="1">
    <citation type="journal article" date="2020" name="Stud. Mycol.">
        <title>101 Dothideomycetes genomes: a test case for predicting lifestyles and emergence of pathogens.</title>
        <authorList>
            <person name="Haridas S."/>
            <person name="Albert R."/>
            <person name="Binder M."/>
            <person name="Bloem J."/>
            <person name="Labutti K."/>
            <person name="Salamov A."/>
            <person name="Andreopoulos B."/>
            <person name="Baker S."/>
            <person name="Barry K."/>
            <person name="Bills G."/>
            <person name="Bluhm B."/>
            <person name="Cannon C."/>
            <person name="Castanera R."/>
            <person name="Culley D."/>
            <person name="Daum C."/>
            <person name="Ezra D."/>
            <person name="Gonzalez J."/>
            <person name="Henrissat B."/>
            <person name="Kuo A."/>
            <person name="Liang C."/>
            <person name="Lipzen A."/>
            <person name="Lutzoni F."/>
            <person name="Magnuson J."/>
            <person name="Mondo S."/>
            <person name="Nolan M."/>
            <person name="Ohm R."/>
            <person name="Pangilinan J."/>
            <person name="Park H.-J."/>
            <person name="Ramirez L."/>
            <person name="Alfaro M."/>
            <person name="Sun H."/>
            <person name="Tritt A."/>
            <person name="Yoshinaga Y."/>
            <person name="Zwiers L.-H."/>
            <person name="Turgeon B."/>
            <person name="Goodwin S."/>
            <person name="Spatafora J."/>
            <person name="Crous P."/>
            <person name="Grigoriev I."/>
        </authorList>
    </citation>
    <scope>NUCLEOTIDE SEQUENCE</scope>
    <source>
        <strain evidence="11">CBS 123094</strain>
    </source>
</reference>
<dbReference type="GO" id="GO:0020037">
    <property type="term" value="F:heme binding"/>
    <property type="evidence" value="ECO:0007669"/>
    <property type="project" value="InterPro"/>
</dbReference>
<evidence type="ECO:0000313" key="12">
    <source>
        <dbReference type="Proteomes" id="UP000799779"/>
    </source>
</evidence>
<dbReference type="InterPro" id="IPR001128">
    <property type="entry name" value="Cyt_P450"/>
</dbReference>
<feature type="transmembrane region" description="Helical" evidence="10">
    <location>
        <begin position="34"/>
        <end position="56"/>
    </location>
</feature>
<dbReference type="PRINTS" id="PR00463">
    <property type="entry name" value="EP450I"/>
</dbReference>
<feature type="binding site" description="axial binding residue" evidence="8">
    <location>
        <position position="496"/>
    </location>
    <ligand>
        <name>heme</name>
        <dbReference type="ChEBI" id="CHEBI:30413"/>
    </ligand>
    <ligandPart>
        <name>Fe</name>
        <dbReference type="ChEBI" id="CHEBI:18248"/>
    </ligandPart>
</feature>
<dbReference type="SUPFAM" id="SSF48264">
    <property type="entry name" value="Cytochrome P450"/>
    <property type="match status" value="1"/>
</dbReference>